<sequence>MDRLEMVEMGRDVEDSKSYGMAVAKAVRAIQESMISHHFGEGIVDSLFQQYERLVVEEMAREEMITDKCKSAYAEHSHSSGSLTTIQYVRLWMVEMGRDVEDSKSYGMAVAKAVRAIQESMISHHFGEGIVDSLFQQYERLVVEEMAREEMITVSFVIVLGKK</sequence>
<dbReference type="STRING" id="542762.A0A4S4DAI5"/>
<evidence type="ECO:0000256" key="3">
    <source>
        <dbReference type="ARBA" id="ARBA00022679"/>
    </source>
</evidence>
<evidence type="ECO:0000313" key="6">
    <source>
        <dbReference type="EMBL" id="THF98525.1"/>
    </source>
</evidence>
<comment type="caution">
    <text evidence="6">The sequence shown here is derived from an EMBL/GenBank/DDBJ whole genome shotgun (WGS) entry which is preliminary data.</text>
</comment>
<evidence type="ECO:0000256" key="5">
    <source>
        <dbReference type="ARBA" id="ARBA00022842"/>
    </source>
</evidence>
<keyword evidence="4" id="KW-0479">Metal-binding</keyword>
<dbReference type="GO" id="GO:0008168">
    <property type="term" value="F:methyltransferase activity"/>
    <property type="evidence" value="ECO:0007669"/>
    <property type="project" value="UniProtKB-KW"/>
</dbReference>
<dbReference type="InterPro" id="IPR042086">
    <property type="entry name" value="MeTrfase_capping"/>
</dbReference>
<accession>A0A4S4DAI5</accession>
<evidence type="ECO:0000313" key="7">
    <source>
        <dbReference type="Proteomes" id="UP000306102"/>
    </source>
</evidence>
<evidence type="ECO:0000256" key="1">
    <source>
        <dbReference type="ARBA" id="ARBA00007967"/>
    </source>
</evidence>
<organism evidence="6 7">
    <name type="scientific">Camellia sinensis var. sinensis</name>
    <name type="common">China tea</name>
    <dbReference type="NCBI Taxonomy" id="542762"/>
    <lineage>
        <taxon>Eukaryota</taxon>
        <taxon>Viridiplantae</taxon>
        <taxon>Streptophyta</taxon>
        <taxon>Embryophyta</taxon>
        <taxon>Tracheophyta</taxon>
        <taxon>Spermatophyta</taxon>
        <taxon>Magnoliopsida</taxon>
        <taxon>eudicotyledons</taxon>
        <taxon>Gunneridae</taxon>
        <taxon>Pentapetalae</taxon>
        <taxon>asterids</taxon>
        <taxon>Ericales</taxon>
        <taxon>Theaceae</taxon>
        <taxon>Camellia</taxon>
    </lineage>
</organism>
<dbReference type="PANTHER" id="PTHR31009">
    <property type="entry name" value="S-ADENOSYL-L-METHIONINE:CARBOXYL METHYLTRANSFERASE FAMILY PROTEIN"/>
    <property type="match status" value="1"/>
</dbReference>
<reference evidence="6 7" key="1">
    <citation type="journal article" date="2018" name="Proc. Natl. Acad. Sci. U.S.A.">
        <title>Draft genome sequence of Camellia sinensis var. sinensis provides insights into the evolution of the tea genome and tea quality.</title>
        <authorList>
            <person name="Wei C."/>
            <person name="Yang H."/>
            <person name="Wang S."/>
            <person name="Zhao J."/>
            <person name="Liu C."/>
            <person name="Gao L."/>
            <person name="Xia E."/>
            <person name="Lu Y."/>
            <person name="Tai Y."/>
            <person name="She G."/>
            <person name="Sun J."/>
            <person name="Cao H."/>
            <person name="Tong W."/>
            <person name="Gao Q."/>
            <person name="Li Y."/>
            <person name="Deng W."/>
            <person name="Jiang X."/>
            <person name="Wang W."/>
            <person name="Chen Q."/>
            <person name="Zhang S."/>
            <person name="Li H."/>
            <person name="Wu J."/>
            <person name="Wang P."/>
            <person name="Li P."/>
            <person name="Shi C."/>
            <person name="Zheng F."/>
            <person name="Jian J."/>
            <person name="Huang B."/>
            <person name="Shan D."/>
            <person name="Shi M."/>
            <person name="Fang C."/>
            <person name="Yue Y."/>
            <person name="Li F."/>
            <person name="Li D."/>
            <person name="Wei S."/>
            <person name="Han B."/>
            <person name="Jiang C."/>
            <person name="Yin Y."/>
            <person name="Xia T."/>
            <person name="Zhang Z."/>
            <person name="Bennetzen J.L."/>
            <person name="Zhao S."/>
            <person name="Wan X."/>
        </authorList>
    </citation>
    <scope>NUCLEOTIDE SEQUENCE [LARGE SCALE GENOMIC DNA]</scope>
    <source>
        <strain evidence="7">cv. Shuchazao</strain>
        <tissue evidence="6">Leaf</tissue>
    </source>
</reference>
<dbReference type="Proteomes" id="UP000306102">
    <property type="component" value="Unassembled WGS sequence"/>
</dbReference>
<evidence type="ECO:0000256" key="2">
    <source>
        <dbReference type="ARBA" id="ARBA00022603"/>
    </source>
</evidence>
<keyword evidence="5" id="KW-0460">Magnesium</keyword>
<gene>
    <name evidence="6" type="ORF">TEA_001168</name>
</gene>
<dbReference type="Gene3D" id="1.10.1200.270">
    <property type="entry name" value="Methyltransferase, alpha-helical capping domain"/>
    <property type="match status" value="2"/>
</dbReference>
<keyword evidence="7" id="KW-1185">Reference proteome</keyword>
<dbReference type="SUPFAM" id="SSF53335">
    <property type="entry name" value="S-adenosyl-L-methionine-dependent methyltransferases"/>
    <property type="match status" value="2"/>
</dbReference>
<dbReference type="InterPro" id="IPR029063">
    <property type="entry name" value="SAM-dependent_MTases_sf"/>
</dbReference>
<dbReference type="Pfam" id="PF03492">
    <property type="entry name" value="Methyltransf_7"/>
    <property type="match status" value="2"/>
</dbReference>
<comment type="similarity">
    <text evidence="1">Belongs to the methyltransferase superfamily. Type-7 methyltransferase family.</text>
</comment>
<proteinExistence type="inferred from homology"/>
<keyword evidence="2" id="KW-0489">Methyltransferase</keyword>
<name>A0A4S4DAI5_CAMSN</name>
<evidence type="ECO:0000256" key="4">
    <source>
        <dbReference type="ARBA" id="ARBA00022723"/>
    </source>
</evidence>
<protein>
    <submittedName>
        <fullName evidence="6">Uncharacterized protein</fullName>
    </submittedName>
</protein>
<keyword evidence="3" id="KW-0808">Transferase</keyword>
<dbReference type="GO" id="GO:0046872">
    <property type="term" value="F:metal ion binding"/>
    <property type="evidence" value="ECO:0007669"/>
    <property type="project" value="UniProtKB-KW"/>
</dbReference>
<dbReference type="EMBL" id="SDRB02012188">
    <property type="protein sequence ID" value="THF98525.1"/>
    <property type="molecule type" value="Genomic_DNA"/>
</dbReference>
<dbReference type="AlphaFoldDB" id="A0A4S4DAI5"/>
<dbReference type="GO" id="GO:0032259">
    <property type="term" value="P:methylation"/>
    <property type="evidence" value="ECO:0007669"/>
    <property type="project" value="UniProtKB-KW"/>
</dbReference>
<dbReference type="InterPro" id="IPR005299">
    <property type="entry name" value="MeTrfase_7"/>
</dbReference>